<evidence type="ECO:0000259" key="6">
    <source>
        <dbReference type="Pfam" id="PF22925"/>
    </source>
</evidence>
<evidence type="ECO:0000256" key="3">
    <source>
        <dbReference type="SAM" id="Phobius"/>
    </source>
</evidence>
<sequence length="788" mass="85621">MAAGMVILCFALSGDGVYCCSVLFLPLLPVAPLQEGSYYQARIATVKFEGSERTNNSTHTVHTHICMLSRVAAVKATRTHNRRRVTGSTGRRREGRESEPQRPNMSRPVFASALLLLVVMMCGGSGAAHAVEINLGDAQLPNEVAILVPEKTLVDSKGGKGQITTRESFAAPSLVRAGGVMTVLAEGWIRYTGSHKTSSGLGSADIVAGYISAAETWPSIVAEVTSKEWRAHTVLGDGNGDDLLGVLRNPTSVGMDNKAFLLVGNCTMKYDATKKIWQKVGWDIRMLVGEATQSISSGRGEWIEWAAPISLMSLIPEKLKSALKEFVGGGGSGIVTYDGTIVFPLTARNQNGDPVSLLIYSKDKGNSWVVPKGISPVDCFDSRIIEWDYGTLLMVTDCLDGRKVFESNDMGESWTEAFGVLSWLSTDAPPDPYGRRYLLGSIITAIIEGNNLILYTQKGRYPPGERGLPNAFYLWATDGNRTFHTGRLSVDVRENEATANTLLYSGDALHLAEARGAGRISTIYFSRLTEELEIIKSLVRTWERMDAFFSMSHTPTDGLVGFLSNAAIGQKWMDEYLCVNATVTNGVKVQDGFKFPGHGSGATWPVNSWKDNGPYTFANKRFTLVATVFINELKTGGSSNPLLGAVLDEPVSQVLIGLSYNTGGKWETVFKGKTTTQSSTWETGRRYQVVLMLSENEGSVYVNGELVGSSETIPTSKERLFDVSRFQIGGDEGGRGGDVTVTNVFLYNRRLSEDELKTLRKGEGSMRGGVSRVLMLLLLGLCGIAVLY</sequence>
<feature type="region of interest" description="Disordered" evidence="2">
    <location>
        <begin position="78"/>
        <end position="105"/>
    </location>
</feature>
<dbReference type="GO" id="GO:0006689">
    <property type="term" value="P:ganglioside catabolic process"/>
    <property type="evidence" value="ECO:0007669"/>
    <property type="project" value="TreeGrafter"/>
</dbReference>
<organism evidence="7 8">
    <name type="scientific">Trypanosoma cruzi</name>
    <dbReference type="NCBI Taxonomy" id="5693"/>
    <lineage>
        <taxon>Eukaryota</taxon>
        <taxon>Discoba</taxon>
        <taxon>Euglenozoa</taxon>
        <taxon>Kinetoplastea</taxon>
        <taxon>Metakinetoplastina</taxon>
        <taxon>Trypanosomatida</taxon>
        <taxon>Trypanosomatidae</taxon>
        <taxon>Trypanosoma</taxon>
        <taxon>Schizotrypanum</taxon>
    </lineage>
</organism>
<dbReference type="VEuPathDB" id="TriTrypDB:TcG_09656"/>
<dbReference type="EMBL" id="PRFC01000131">
    <property type="protein sequence ID" value="PWV05437.1"/>
    <property type="molecule type" value="Genomic_DNA"/>
</dbReference>
<feature type="domain" description="Trans-sialidase C-terminal" evidence="6">
    <location>
        <begin position="555"/>
        <end position="753"/>
    </location>
</feature>
<dbReference type="VEuPathDB" id="TriTrypDB:TcCLB.505317.9"/>
<dbReference type="InterPro" id="IPR026856">
    <property type="entry name" value="Sialidase_fam"/>
</dbReference>
<dbReference type="Pfam" id="PF13859">
    <property type="entry name" value="BNR_3"/>
    <property type="match status" value="1"/>
</dbReference>
<feature type="compositionally biased region" description="Basic and acidic residues" evidence="2">
    <location>
        <begin position="91"/>
        <end position="100"/>
    </location>
</feature>
<dbReference type="VEuPathDB" id="TriTrypDB:TcBrA4_0148970"/>
<dbReference type="Pfam" id="PF11052">
    <property type="entry name" value="Tr-sialidase_C"/>
    <property type="match status" value="1"/>
</dbReference>
<evidence type="ECO:0000256" key="1">
    <source>
        <dbReference type="ARBA" id="ARBA00022737"/>
    </source>
</evidence>
<dbReference type="VEuPathDB" id="TriTrypDB:TCDM_13194"/>
<feature type="domain" description="Sialidase" evidence="5">
    <location>
        <begin position="171"/>
        <end position="508"/>
    </location>
</feature>
<keyword evidence="4" id="KW-0732">Signal</keyword>
<keyword evidence="3" id="KW-0472">Membrane</keyword>
<dbReference type="GO" id="GO:0005737">
    <property type="term" value="C:cytoplasm"/>
    <property type="evidence" value="ECO:0007669"/>
    <property type="project" value="TreeGrafter"/>
</dbReference>
<feature type="chain" id="PRO_5015966527" evidence="4">
    <location>
        <begin position="20"/>
        <end position="788"/>
    </location>
</feature>
<dbReference type="GO" id="GO:0016020">
    <property type="term" value="C:membrane"/>
    <property type="evidence" value="ECO:0007669"/>
    <property type="project" value="TreeGrafter"/>
</dbReference>
<dbReference type="VEuPathDB" id="TriTrypDB:TcCL_Unassigned03989"/>
<dbReference type="VEuPathDB" id="TriTrypDB:ECC02_006527"/>
<keyword evidence="1" id="KW-0677">Repeat</keyword>
<comment type="caution">
    <text evidence="7">The sequence shown here is derived from an EMBL/GenBank/DDBJ whole genome shotgun (WGS) entry which is preliminary data.</text>
</comment>
<dbReference type="PANTHER" id="PTHR10628:SF30">
    <property type="entry name" value="EXO-ALPHA-SIALIDASE"/>
    <property type="match status" value="1"/>
</dbReference>
<evidence type="ECO:0000313" key="8">
    <source>
        <dbReference type="Proteomes" id="UP000246078"/>
    </source>
</evidence>
<gene>
    <name evidence="7" type="ORF">C3747_131g68</name>
</gene>
<evidence type="ECO:0000313" key="7">
    <source>
        <dbReference type="EMBL" id="PWV05437.1"/>
    </source>
</evidence>
<keyword evidence="3" id="KW-1133">Transmembrane helix</keyword>
<dbReference type="Gene3D" id="2.120.10.10">
    <property type="match status" value="1"/>
</dbReference>
<dbReference type="VEuPathDB" id="TriTrypDB:TCSYLVIO_007725"/>
<keyword evidence="3" id="KW-0812">Transmembrane</keyword>
<dbReference type="CDD" id="cd15482">
    <property type="entry name" value="Sialidase_non-viral"/>
    <property type="match status" value="1"/>
</dbReference>
<protein>
    <submittedName>
        <fullName evidence="7">Putative trans-sialidase</fullName>
    </submittedName>
</protein>
<feature type="signal peptide" evidence="4">
    <location>
        <begin position="1"/>
        <end position="19"/>
    </location>
</feature>
<dbReference type="InterPro" id="IPR055239">
    <property type="entry name" value="TS_C"/>
</dbReference>
<dbReference type="GO" id="GO:0004308">
    <property type="term" value="F:exo-alpha-sialidase activity"/>
    <property type="evidence" value="ECO:0007669"/>
    <property type="project" value="InterPro"/>
</dbReference>
<dbReference type="GO" id="GO:0009313">
    <property type="term" value="P:oligosaccharide catabolic process"/>
    <property type="evidence" value="ECO:0007669"/>
    <property type="project" value="TreeGrafter"/>
</dbReference>
<dbReference type="Pfam" id="PF22925">
    <property type="entry name" value="TS_C"/>
    <property type="match status" value="1"/>
</dbReference>
<evidence type="ECO:0000259" key="5">
    <source>
        <dbReference type="Pfam" id="PF13859"/>
    </source>
</evidence>
<dbReference type="Proteomes" id="UP000246078">
    <property type="component" value="Unassembled WGS sequence"/>
</dbReference>
<dbReference type="AlphaFoldDB" id="A0A2V2WB08"/>
<name>A0A2V2WB08_TRYCR</name>
<dbReference type="InterPro" id="IPR036278">
    <property type="entry name" value="Sialidase_sf"/>
</dbReference>
<dbReference type="InterPro" id="IPR021287">
    <property type="entry name" value="Trans-sialidase_CS"/>
</dbReference>
<dbReference type="InterPro" id="IPR008377">
    <property type="entry name" value="Sialidase_trypan"/>
</dbReference>
<dbReference type="PRINTS" id="PR01803">
    <property type="entry name" value="TCSIALIDASE"/>
</dbReference>
<dbReference type="Gene3D" id="2.60.120.200">
    <property type="match status" value="1"/>
</dbReference>
<dbReference type="VEuPathDB" id="TriTrypDB:TcCLB.509875.120"/>
<dbReference type="VEuPathDB" id="TriTrypDB:TcYC6_0011090"/>
<dbReference type="PANTHER" id="PTHR10628">
    <property type="entry name" value="SIALIDASE"/>
    <property type="match status" value="1"/>
</dbReference>
<dbReference type="VEuPathDB" id="TriTrypDB:BCY84_20310"/>
<dbReference type="VEuPathDB" id="TriTrypDB:Tc_MARK_6621"/>
<reference evidence="7 8" key="1">
    <citation type="journal article" date="2018" name="Microb. Genom.">
        <title>Expanding an expanded genome: long-read sequencing of Trypanosoma cruzi.</title>
        <authorList>
            <person name="Berna L."/>
            <person name="Rodriguez M."/>
            <person name="Chiribao M.L."/>
            <person name="Parodi-Talice A."/>
            <person name="Pita S."/>
            <person name="Rijo G."/>
            <person name="Alvarez-Valin F."/>
            <person name="Robello C."/>
        </authorList>
    </citation>
    <scope>NUCLEOTIDE SEQUENCE [LARGE SCALE GENOMIC DNA]</scope>
    <source>
        <strain evidence="7 8">TCC</strain>
    </source>
</reference>
<dbReference type="SUPFAM" id="SSF50939">
    <property type="entry name" value="Sialidases"/>
    <property type="match status" value="1"/>
</dbReference>
<proteinExistence type="predicted"/>
<evidence type="ECO:0000256" key="2">
    <source>
        <dbReference type="SAM" id="MobiDB-lite"/>
    </source>
</evidence>
<dbReference type="InterPro" id="IPR011040">
    <property type="entry name" value="Sialidase"/>
</dbReference>
<dbReference type="VEuPathDB" id="TriTrypDB:TcCLB.510171.10"/>
<feature type="transmembrane region" description="Helical" evidence="3">
    <location>
        <begin position="769"/>
        <end position="787"/>
    </location>
</feature>
<dbReference type="VEuPathDB" id="TriTrypDB:C3747_131g68"/>
<evidence type="ECO:0000256" key="4">
    <source>
        <dbReference type="SAM" id="SignalP"/>
    </source>
</evidence>
<dbReference type="InterPro" id="IPR013320">
    <property type="entry name" value="ConA-like_dom_sf"/>
</dbReference>
<accession>A0A2V2WB08</accession>
<dbReference type="SUPFAM" id="SSF49899">
    <property type="entry name" value="Concanavalin A-like lectins/glucanases"/>
    <property type="match status" value="1"/>
</dbReference>
<dbReference type="VEuPathDB" id="TriTrypDB:C4B63_52g93"/>